<evidence type="ECO:0000313" key="2">
    <source>
        <dbReference type="EMBL" id="QJA64805.1"/>
    </source>
</evidence>
<gene>
    <name evidence="3" type="ORF">MM415A01464_0013</name>
    <name evidence="2" type="ORF">MM415B00464_0004</name>
</gene>
<reference evidence="2" key="1">
    <citation type="submission" date="2020-03" db="EMBL/GenBank/DDBJ databases">
        <title>The deep terrestrial virosphere.</title>
        <authorList>
            <person name="Holmfeldt K."/>
            <person name="Nilsson E."/>
            <person name="Simone D."/>
            <person name="Lopez-Fernandez M."/>
            <person name="Wu X."/>
            <person name="de Brujin I."/>
            <person name="Lundin D."/>
            <person name="Andersson A."/>
            <person name="Bertilsson S."/>
            <person name="Dopson M."/>
        </authorList>
    </citation>
    <scope>NUCLEOTIDE SEQUENCE</scope>
    <source>
        <strain evidence="3">MM415A01464</strain>
        <strain evidence="2">MM415B00464</strain>
    </source>
</reference>
<proteinExistence type="predicted"/>
<dbReference type="EMBL" id="MT142238">
    <property type="protein sequence ID" value="QJA76700.1"/>
    <property type="molecule type" value="Genomic_DNA"/>
</dbReference>
<dbReference type="EMBL" id="MT141527">
    <property type="protein sequence ID" value="QJA64805.1"/>
    <property type="molecule type" value="Genomic_DNA"/>
</dbReference>
<organism evidence="2">
    <name type="scientific">viral metagenome</name>
    <dbReference type="NCBI Taxonomy" id="1070528"/>
    <lineage>
        <taxon>unclassified sequences</taxon>
        <taxon>metagenomes</taxon>
        <taxon>organismal metagenomes</taxon>
    </lineage>
</organism>
<name>A0A6M3J6E3_9ZZZZ</name>
<keyword evidence="1" id="KW-0472">Membrane</keyword>
<keyword evidence="1" id="KW-0812">Transmembrane</keyword>
<protein>
    <submittedName>
        <fullName evidence="2">Uncharacterized protein</fullName>
    </submittedName>
</protein>
<evidence type="ECO:0000256" key="1">
    <source>
        <dbReference type="SAM" id="Phobius"/>
    </source>
</evidence>
<feature type="transmembrane region" description="Helical" evidence="1">
    <location>
        <begin position="73"/>
        <end position="97"/>
    </location>
</feature>
<keyword evidence="1" id="KW-1133">Transmembrane helix</keyword>
<evidence type="ECO:0000313" key="3">
    <source>
        <dbReference type="EMBL" id="QJA76700.1"/>
    </source>
</evidence>
<accession>A0A6M3J6E3</accession>
<dbReference type="AlphaFoldDB" id="A0A6M3J6E3"/>
<sequence length="132" mass="15620">MGILGRCVGYLWKEEPNKRDRILRMYIHHRNLYAKGQGELGILRNLISYQALLVTWLSADKFIEKIGWNVPMWMVFSVLAFLIICKILIQWLAGWWWDKNGVFDKELDWTNKRNPIQRTISDRLLNGKGIDS</sequence>